<keyword evidence="5" id="KW-0539">Nucleus</keyword>
<dbReference type="Ensembl" id="ENSHHUT00000001173.1">
    <property type="protein sequence ID" value="ENSHHUP00000001142.1"/>
    <property type="gene ID" value="ENSHHUG00000000751.1"/>
</dbReference>
<accession>A0A4W5JDZ7</accession>
<protein>
    <submittedName>
        <fullName evidence="8">BRMS1 like transcriptional repressor a</fullName>
    </submittedName>
</protein>
<reference evidence="8" key="3">
    <citation type="submission" date="2025-09" db="UniProtKB">
        <authorList>
            <consortium name="Ensembl"/>
        </authorList>
    </citation>
    <scope>IDENTIFICATION</scope>
</reference>
<dbReference type="Pfam" id="PF08598">
    <property type="entry name" value="Sds3"/>
    <property type="match status" value="1"/>
</dbReference>
<dbReference type="GO" id="GO:0010468">
    <property type="term" value="P:regulation of gene expression"/>
    <property type="evidence" value="ECO:0007669"/>
    <property type="project" value="UniProtKB-ARBA"/>
</dbReference>
<reference evidence="9" key="1">
    <citation type="submission" date="2018-06" db="EMBL/GenBank/DDBJ databases">
        <title>Genome assembly of Danube salmon.</title>
        <authorList>
            <person name="Macqueen D.J."/>
            <person name="Gundappa M.K."/>
        </authorList>
    </citation>
    <scope>NUCLEOTIDE SEQUENCE [LARGE SCALE GENOMIC DNA]</scope>
</reference>
<feature type="region of interest" description="Disordered" evidence="7">
    <location>
        <begin position="1"/>
        <end position="41"/>
    </location>
</feature>
<evidence type="ECO:0000313" key="8">
    <source>
        <dbReference type="Ensembl" id="ENSHHUP00000001142.1"/>
    </source>
</evidence>
<reference evidence="8" key="2">
    <citation type="submission" date="2025-08" db="UniProtKB">
        <authorList>
            <consortium name="Ensembl"/>
        </authorList>
    </citation>
    <scope>IDENTIFICATION</scope>
</reference>
<feature type="compositionally biased region" description="Basic and acidic residues" evidence="7">
    <location>
        <begin position="1"/>
        <end position="25"/>
    </location>
</feature>
<evidence type="ECO:0000256" key="5">
    <source>
        <dbReference type="ARBA" id="ARBA00023242"/>
    </source>
</evidence>
<keyword evidence="2" id="KW-0678">Repressor</keyword>
<dbReference type="SMART" id="SM01401">
    <property type="entry name" value="Sds3"/>
    <property type="match status" value="1"/>
</dbReference>
<feature type="compositionally biased region" description="Acidic residues" evidence="7">
    <location>
        <begin position="26"/>
        <end position="39"/>
    </location>
</feature>
<dbReference type="GeneTree" id="ENSGT00940000164711"/>
<evidence type="ECO:0000256" key="6">
    <source>
        <dbReference type="ARBA" id="ARBA00038256"/>
    </source>
</evidence>
<evidence type="ECO:0000256" key="2">
    <source>
        <dbReference type="ARBA" id="ARBA00022491"/>
    </source>
</evidence>
<comment type="subcellular location">
    <subcellularLocation>
        <location evidence="1">Nucleus</location>
    </subcellularLocation>
</comment>
<dbReference type="Proteomes" id="UP000314982">
    <property type="component" value="Unassembled WGS sequence"/>
</dbReference>
<dbReference type="InterPro" id="IPR013907">
    <property type="entry name" value="Sds3"/>
</dbReference>
<dbReference type="GO" id="GO:0005654">
    <property type="term" value="C:nucleoplasm"/>
    <property type="evidence" value="ECO:0007669"/>
    <property type="project" value="UniProtKB-ARBA"/>
</dbReference>
<dbReference type="PANTHER" id="PTHR21964">
    <property type="entry name" value="BREAST CANCER METASTASIS-SUPPRESSOR 1"/>
    <property type="match status" value="1"/>
</dbReference>
<evidence type="ECO:0000256" key="7">
    <source>
        <dbReference type="SAM" id="MobiDB-lite"/>
    </source>
</evidence>
<name>A0A4W5JDZ7_9TELE</name>
<evidence type="ECO:0000256" key="1">
    <source>
        <dbReference type="ARBA" id="ARBA00004123"/>
    </source>
</evidence>
<proteinExistence type="inferred from homology"/>
<dbReference type="Gene3D" id="1.20.5.1500">
    <property type="match status" value="1"/>
</dbReference>
<sequence length="249" mass="29393">SDKNPRKEDNMPVHSQEKKERNLHEEMEDDTESSSDDEDCERRRIECLDEMTNLEKQFGDLKDQLYKERLSQVDKKLQKVIVGKASEYLDPLENLQENMQIRTKVWGIYQGLCVESVKTKYDCEIQAAFQHWECSPKILLFCYCFDTVQSEFEEKIRRLEEDRHCIDITSELWNDELQSRKNKRKDPFSPDKKKKKPVLVISLTFVRPYIIYMLKDLDILQDWTAIRKAVSTLGPHGGKTDGKTQPLLN</sequence>
<keyword evidence="9" id="KW-1185">Reference proteome</keyword>
<evidence type="ECO:0000313" key="9">
    <source>
        <dbReference type="Proteomes" id="UP000314982"/>
    </source>
</evidence>
<evidence type="ECO:0000256" key="3">
    <source>
        <dbReference type="ARBA" id="ARBA00023015"/>
    </source>
</evidence>
<dbReference type="FunFam" id="1.20.5.1500:FF:000002">
    <property type="entry name" value="breast cancer metastasis-suppressor 1-like protein-A"/>
    <property type="match status" value="1"/>
</dbReference>
<evidence type="ECO:0000256" key="4">
    <source>
        <dbReference type="ARBA" id="ARBA00023163"/>
    </source>
</evidence>
<dbReference type="AlphaFoldDB" id="A0A4W5JDZ7"/>
<organism evidence="8 9">
    <name type="scientific">Hucho hucho</name>
    <name type="common">huchen</name>
    <dbReference type="NCBI Taxonomy" id="62062"/>
    <lineage>
        <taxon>Eukaryota</taxon>
        <taxon>Metazoa</taxon>
        <taxon>Chordata</taxon>
        <taxon>Craniata</taxon>
        <taxon>Vertebrata</taxon>
        <taxon>Euteleostomi</taxon>
        <taxon>Actinopterygii</taxon>
        <taxon>Neopterygii</taxon>
        <taxon>Teleostei</taxon>
        <taxon>Protacanthopterygii</taxon>
        <taxon>Salmoniformes</taxon>
        <taxon>Salmonidae</taxon>
        <taxon>Salmoninae</taxon>
        <taxon>Hucho</taxon>
    </lineage>
</organism>
<keyword evidence="4" id="KW-0804">Transcription</keyword>
<comment type="similarity">
    <text evidence="6">Belongs to the BRMS1 family.</text>
</comment>
<keyword evidence="3" id="KW-0805">Transcription regulation</keyword>
<dbReference type="STRING" id="62062.ENSHHUP00000001142"/>